<comment type="caution">
    <text evidence="2">The sequence shown here is derived from an EMBL/GenBank/DDBJ whole genome shotgun (WGS) entry which is preliminary data.</text>
</comment>
<dbReference type="Gene3D" id="1.10.10.10">
    <property type="entry name" value="Winged helix-like DNA-binding domain superfamily/Winged helix DNA-binding domain"/>
    <property type="match status" value="1"/>
</dbReference>
<accession>A0ABV8E1J2</accession>
<evidence type="ECO:0000313" key="3">
    <source>
        <dbReference type="Proteomes" id="UP001595696"/>
    </source>
</evidence>
<reference evidence="3" key="1">
    <citation type="journal article" date="2019" name="Int. J. Syst. Evol. Microbiol.">
        <title>The Global Catalogue of Microorganisms (GCM) 10K type strain sequencing project: providing services to taxonomists for standard genome sequencing and annotation.</title>
        <authorList>
            <consortium name="The Broad Institute Genomics Platform"/>
            <consortium name="The Broad Institute Genome Sequencing Center for Infectious Disease"/>
            <person name="Wu L."/>
            <person name="Ma J."/>
        </authorList>
    </citation>
    <scope>NUCLEOTIDE SEQUENCE [LARGE SCALE GENOMIC DNA]</scope>
    <source>
        <strain evidence="3">CGMCC 4.7330</strain>
    </source>
</reference>
<gene>
    <name evidence="2" type="ORF">ACFO0B_26865</name>
</gene>
<dbReference type="SUPFAM" id="SSF46785">
    <property type="entry name" value="Winged helix' DNA-binding domain"/>
    <property type="match status" value="1"/>
</dbReference>
<dbReference type="InterPro" id="IPR036388">
    <property type="entry name" value="WH-like_DNA-bd_sf"/>
</dbReference>
<evidence type="ECO:0000313" key="2">
    <source>
        <dbReference type="EMBL" id="MFC3965627.1"/>
    </source>
</evidence>
<dbReference type="Pfam" id="PF08100">
    <property type="entry name" value="Dimerisation"/>
    <property type="match status" value="1"/>
</dbReference>
<protein>
    <recommendedName>
        <fullName evidence="1">O-methyltransferase dimerisation domain-containing protein</fullName>
    </recommendedName>
</protein>
<dbReference type="Proteomes" id="UP001595696">
    <property type="component" value="Unassembled WGS sequence"/>
</dbReference>
<dbReference type="InterPro" id="IPR036390">
    <property type="entry name" value="WH_DNA-bd_sf"/>
</dbReference>
<evidence type="ECO:0000259" key="1">
    <source>
        <dbReference type="Pfam" id="PF08100"/>
    </source>
</evidence>
<dbReference type="RefSeq" id="WP_378615878.1">
    <property type="nucleotide sequence ID" value="NZ_JBHSAX010000022.1"/>
</dbReference>
<feature type="domain" description="O-methyltransferase dimerisation" evidence="1">
    <location>
        <begin position="16"/>
        <end position="81"/>
    </location>
</feature>
<dbReference type="InterPro" id="IPR012967">
    <property type="entry name" value="COMT_dimerisation"/>
</dbReference>
<keyword evidence="3" id="KW-1185">Reference proteome</keyword>
<proteinExistence type="predicted"/>
<sequence>MSENDVTAIQSMASPATPMALRVAVTLGLPDRLRGDGATPAALAAELGVDATALRLLLNHLTSLGFAECAPTGYRTTVSGHALCRDAAGALANLLDLNSAGGHAELAFTELLPTVTTGEPTGPWHAAAKPCTPTAGS</sequence>
<dbReference type="EMBL" id="JBHSAX010000022">
    <property type="protein sequence ID" value="MFC3965627.1"/>
    <property type="molecule type" value="Genomic_DNA"/>
</dbReference>
<name>A0ABV8E1J2_9NOCA</name>
<organism evidence="2 3">
    <name type="scientific">Nocardia jiangsuensis</name>
    <dbReference type="NCBI Taxonomy" id="1691563"/>
    <lineage>
        <taxon>Bacteria</taxon>
        <taxon>Bacillati</taxon>
        <taxon>Actinomycetota</taxon>
        <taxon>Actinomycetes</taxon>
        <taxon>Mycobacteriales</taxon>
        <taxon>Nocardiaceae</taxon>
        <taxon>Nocardia</taxon>
    </lineage>
</organism>